<reference evidence="1 2" key="1">
    <citation type="submission" date="2019-05" db="EMBL/GenBank/DDBJ databases">
        <title>Another draft genome of Portunus trituberculatus and its Hox gene families provides insights of decapod evolution.</title>
        <authorList>
            <person name="Jeong J.-H."/>
            <person name="Song I."/>
            <person name="Kim S."/>
            <person name="Choi T."/>
            <person name="Kim D."/>
            <person name="Ryu S."/>
            <person name="Kim W."/>
        </authorList>
    </citation>
    <scope>NUCLEOTIDE SEQUENCE [LARGE SCALE GENOMIC DNA]</scope>
    <source>
        <tissue evidence="1">Muscle</tissue>
    </source>
</reference>
<proteinExistence type="predicted"/>
<protein>
    <submittedName>
        <fullName evidence="1">Uncharacterized protein</fullName>
    </submittedName>
</protein>
<keyword evidence="2" id="KW-1185">Reference proteome</keyword>
<evidence type="ECO:0000313" key="1">
    <source>
        <dbReference type="EMBL" id="MPD04450.1"/>
    </source>
</evidence>
<dbReference type="Proteomes" id="UP000324222">
    <property type="component" value="Unassembled WGS sequence"/>
</dbReference>
<name>A0A5B7KBA3_PORTR</name>
<comment type="caution">
    <text evidence="1">The sequence shown here is derived from an EMBL/GenBank/DDBJ whole genome shotgun (WGS) entry which is preliminary data.</text>
</comment>
<accession>A0A5B7KBA3</accession>
<sequence>MREQRRCGCDTIK</sequence>
<organism evidence="1 2">
    <name type="scientific">Portunus trituberculatus</name>
    <name type="common">Swimming crab</name>
    <name type="synonym">Neptunus trituberculatus</name>
    <dbReference type="NCBI Taxonomy" id="210409"/>
    <lineage>
        <taxon>Eukaryota</taxon>
        <taxon>Metazoa</taxon>
        <taxon>Ecdysozoa</taxon>
        <taxon>Arthropoda</taxon>
        <taxon>Crustacea</taxon>
        <taxon>Multicrustacea</taxon>
        <taxon>Malacostraca</taxon>
        <taxon>Eumalacostraca</taxon>
        <taxon>Eucarida</taxon>
        <taxon>Decapoda</taxon>
        <taxon>Pleocyemata</taxon>
        <taxon>Brachyura</taxon>
        <taxon>Eubrachyura</taxon>
        <taxon>Portunoidea</taxon>
        <taxon>Portunidae</taxon>
        <taxon>Portuninae</taxon>
        <taxon>Portunus</taxon>
    </lineage>
</organism>
<gene>
    <name evidence="1" type="ORF">E2C01_100141</name>
</gene>
<evidence type="ECO:0000313" key="2">
    <source>
        <dbReference type="Proteomes" id="UP000324222"/>
    </source>
</evidence>
<dbReference type="EMBL" id="VSRR010141124">
    <property type="protein sequence ID" value="MPD04450.1"/>
    <property type="molecule type" value="Genomic_DNA"/>
</dbReference>